<protein>
    <submittedName>
        <fullName evidence="1">Uncharacterized protein</fullName>
    </submittedName>
</protein>
<evidence type="ECO:0000313" key="1">
    <source>
        <dbReference type="EMBL" id="KAL3095010.1"/>
    </source>
</evidence>
<dbReference type="EMBL" id="JBICCN010000085">
    <property type="protein sequence ID" value="KAL3095010.1"/>
    <property type="molecule type" value="Genomic_DNA"/>
</dbReference>
<dbReference type="AlphaFoldDB" id="A0ABD2JWI0"/>
<comment type="caution">
    <text evidence="1">The sequence shown here is derived from an EMBL/GenBank/DDBJ whole genome shotgun (WGS) entry which is preliminary data.</text>
</comment>
<name>A0ABD2JWI0_HETSC</name>
<evidence type="ECO:0000313" key="2">
    <source>
        <dbReference type="Proteomes" id="UP001620645"/>
    </source>
</evidence>
<reference evidence="1 2" key="1">
    <citation type="submission" date="2024-10" db="EMBL/GenBank/DDBJ databases">
        <authorList>
            <person name="Kim D."/>
        </authorList>
    </citation>
    <scope>NUCLEOTIDE SEQUENCE [LARGE SCALE GENOMIC DNA]</scope>
    <source>
        <strain evidence="1">Taebaek</strain>
    </source>
</reference>
<organism evidence="1 2">
    <name type="scientific">Heterodera schachtii</name>
    <name type="common">Sugarbeet cyst nematode worm</name>
    <name type="synonym">Tylenchus schachtii</name>
    <dbReference type="NCBI Taxonomy" id="97005"/>
    <lineage>
        <taxon>Eukaryota</taxon>
        <taxon>Metazoa</taxon>
        <taxon>Ecdysozoa</taxon>
        <taxon>Nematoda</taxon>
        <taxon>Chromadorea</taxon>
        <taxon>Rhabditida</taxon>
        <taxon>Tylenchina</taxon>
        <taxon>Tylenchomorpha</taxon>
        <taxon>Tylenchoidea</taxon>
        <taxon>Heteroderidae</taxon>
        <taxon>Heteroderinae</taxon>
        <taxon>Heterodera</taxon>
    </lineage>
</organism>
<sequence>MDKAQQIQQCTDQLNIVWANILSMASPVQKRIAAERFYSRKVSWHGSIYRCALEVNNLLQKAAAIVDECCEHAASTAGDIQELKNFLAAANWPTAMASIGGA</sequence>
<proteinExistence type="predicted"/>
<dbReference type="Proteomes" id="UP001620645">
    <property type="component" value="Unassembled WGS sequence"/>
</dbReference>
<gene>
    <name evidence="1" type="ORF">niasHS_006361</name>
</gene>
<accession>A0ABD2JWI0</accession>
<keyword evidence="2" id="KW-1185">Reference proteome</keyword>